<dbReference type="InterPro" id="IPR029001">
    <property type="entry name" value="ITPase-like_fam"/>
</dbReference>
<organism evidence="7 8">
    <name type="scientific">Bacillus infantis</name>
    <dbReference type="NCBI Taxonomy" id="324767"/>
    <lineage>
        <taxon>Bacteria</taxon>
        <taxon>Bacillati</taxon>
        <taxon>Bacillota</taxon>
        <taxon>Bacilli</taxon>
        <taxon>Bacillales</taxon>
        <taxon>Bacillaceae</taxon>
        <taxon>Bacillus</taxon>
    </lineage>
</organism>
<dbReference type="GO" id="GO:0036221">
    <property type="term" value="F:UTP diphosphatase activity"/>
    <property type="evidence" value="ECO:0007669"/>
    <property type="project" value="RHEA"/>
</dbReference>
<dbReference type="Proteomes" id="UP000322139">
    <property type="component" value="Unassembled WGS sequence"/>
</dbReference>
<dbReference type="RefSeq" id="WP_148973653.1">
    <property type="nucleotide sequence ID" value="NZ_VTER01000002.1"/>
</dbReference>
<accession>A0A5D4RII9</accession>
<comment type="caution">
    <text evidence="7">The sequence shown here is derived from an EMBL/GenBank/DDBJ whole genome shotgun (WGS) entry which is preliminary data.</text>
</comment>
<dbReference type="Pfam" id="PF02545">
    <property type="entry name" value="Maf"/>
    <property type="match status" value="1"/>
</dbReference>
<dbReference type="HAMAP" id="MF_00528">
    <property type="entry name" value="Maf"/>
    <property type="match status" value="1"/>
</dbReference>
<dbReference type="Gene3D" id="3.90.950.10">
    <property type="match status" value="1"/>
</dbReference>
<dbReference type="AlphaFoldDB" id="A0A5D4RII9"/>
<comment type="cofactor">
    <cofactor evidence="1 6">
        <name>a divalent metal cation</name>
        <dbReference type="ChEBI" id="CHEBI:60240"/>
    </cofactor>
</comment>
<evidence type="ECO:0000256" key="3">
    <source>
        <dbReference type="ARBA" id="ARBA00022490"/>
    </source>
</evidence>
<feature type="site" description="Important for substrate specificity" evidence="6">
    <location>
        <position position="153"/>
    </location>
</feature>
<evidence type="ECO:0000313" key="7">
    <source>
        <dbReference type="EMBL" id="TYS51283.1"/>
    </source>
</evidence>
<keyword evidence="4 6" id="KW-0378">Hydrolase</keyword>
<proteinExistence type="inferred from homology"/>
<feature type="site" description="Important for substrate specificity" evidence="6">
    <location>
        <position position="70"/>
    </location>
</feature>
<protein>
    <recommendedName>
        <fullName evidence="6">dTTP/UTP pyrophosphatase</fullName>
        <shortName evidence="6">dTTPase/UTPase</shortName>
        <ecNumber evidence="6">3.6.1.9</ecNumber>
    </recommendedName>
    <alternativeName>
        <fullName evidence="6">Nucleoside triphosphate pyrophosphatase</fullName>
    </alternativeName>
    <alternativeName>
        <fullName evidence="6">Nucleotide pyrophosphatase</fullName>
        <shortName evidence="6">Nucleotide PPase</shortName>
    </alternativeName>
</protein>
<dbReference type="GO" id="GO:0005737">
    <property type="term" value="C:cytoplasm"/>
    <property type="evidence" value="ECO:0007669"/>
    <property type="project" value="UniProtKB-SubCell"/>
</dbReference>
<comment type="catalytic activity">
    <reaction evidence="6">
        <text>UTP + H2O = UMP + diphosphate + H(+)</text>
        <dbReference type="Rhea" id="RHEA:29395"/>
        <dbReference type="ChEBI" id="CHEBI:15377"/>
        <dbReference type="ChEBI" id="CHEBI:15378"/>
        <dbReference type="ChEBI" id="CHEBI:33019"/>
        <dbReference type="ChEBI" id="CHEBI:46398"/>
        <dbReference type="ChEBI" id="CHEBI:57865"/>
        <dbReference type="EC" id="3.6.1.9"/>
    </reaction>
</comment>
<evidence type="ECO:0000256" key="4">
    <source>
        <dbReference type="ARBA" id="ARBA00022801"/>
    </source>
</evidence>
<dbReference type="GO" id="GO:0009117">
    <property type="term" value="P:nucleotide metabolic process"/>
    <property type="evidence" value="ECO:0007669"/>
    <property type="project" value="UniProtKB-KW"/>
</dbReference>
<comment type="similarity">
    <text evidence="6">Belongs to the Maf family. YhdE subfamily.</text>
</comment>
<reference evidence="7 8" key="1">
    <citation type="submission" date="2019-08" db="EMBL/GenBank/DDBJ databases">
        <title>Bacillus genomes from the desert of Cuatro Cienegas, Coahuila.</title>
        <authorList>
            <person name="Olmedo-Alvarez G."/>
        </authorList>
    </citation>
    <scope>NUCLEOTIDE SEQUENCE [LARGE SCALE GENOMIC DNA]</scope>
    <source>
        <strain evidence="7 8">CH446_14T</strain>
    </source>
</reference>
<evidence type="ECO:0000256" key="1">
    <source>
        <dbReference type="ARBA" id="ARBA00001968"/>
    </source>
</evidence>
<evidence type="ECO:0000256" key="6">
    <source>
        <dbReference type="HAMAP-Rule" id="MF_00528"/>
    </source>
</evidence>
<comment type="subcellular location">
    <subcellularLocation>
        <location evidence="2 6">Cytoplasm</location>
    </subcellularLocation>
</comment>
<dbReference type="CDD" id="cd00555">
    <property type="entry name" value="Maf"/>
    <property type="match status" value="1"/>
</dbReference>
<dbReference type="FunFam" id="3.90.950.10:FF:000005">
    <property type="entry name" value="7-methyl-GTP pyrophosphatase"/>
    <property type="match status" value="1"/>
</dbReference>
<keyword evidence="5 6" id="KW-0546">Nucleotide metabolism</keyword>
<dbReference type="NCBIfam" id="TIGR00172">
    <property type="entry name" value="maf"/>
    <property type="match status" value="1"/>
</dbReference>
<sequence>MQNLILASSSPRRKELLENLQLKFEVSSSDVDETFEPGMLPENVVMELSSRKAESVARKNPAAFVIGSDTIVFADGLILGKPEGRSEAFEMLTRLSGRVHSVYTGVSIITPQKSKVEYYEKTDVEFWELTDDEKSAYIESGEPFDKAGSYGIQGLGATLVKRISGDYFAVVGLPLSRTARELKKAGFTLPF</sequence>
<dbReference type="SUPFAM" id="SSF52972">
    <property type="entry name" value="ITPase-like"/>
    <property type="match status" value="1"/>
</dbReference>
<gene>
    <name evidence="7" type="ORF">FZD51_04430</name>
</gene>
<comment type="function">
    <text evidence="6">Nucleoside triphosphate pyrophosphatase that hydrolyzes dTTP and UTP. May have a dual role in cell division arrest and in preventing the incorporation of modified nucleotides into cellular nucleic acids.</text>
</comment>
<feature type="active site" description="Proton acceptor" evidence="6">
    <location>
        <position position="69"/>
    </location>
</feature>
<dbReference type="PIRSF" id="PIRSF006305">
    <property type="entry name" value="Maf"/>
    <property type="match status" value="1"/>
</dbReference>
<evidence type="ECO:0000256" key="5">
    <source>
        <dbReference type="ARBA" id="ARBA00023080"/>
    </source>
</evidence>
<comment type="caution">
    <text evidence="6">Lacks conserved residue(s) required for the propagation of feature annotation.</text>
</comment>
<dbReference type="InterPro" id="IPR003697">
    <property type="entry name" value="Maf-like"/>
</dbReference>
<name>A0A5D4RII9_9BACI</name>
<evidence type="ECO:0000313" key="8">
    <source>
        <dbReference type="Proteomes" id="UP000322139"/>
    </source>
</evidence>
<comment type="catalytic activity">
    <reaction evidence="6">
        <text>dTTP + H2O = dTMP + diphosphate + H(+)</text>
        <dbReference type="Rhea" id="RHEA:28534"/>
        <dbReference type="ChEBI" id="CHEBI:15377"/>
        <dbReference type="ChEBI" id="CHEBI:15378"/>
        <dbReference type="ChEBI" id="CHEBI:33019"/>
        <dbReference type="ChEBI" id="CHEBI:37568"/>
        <dbReference type="ChEBI" id="CHEBI:63528"/>
        <dbReference type="EC" id="3.6.1.9"/>
    </reaction>
</comment>
<evidence type="ECO:0000256" key="2">
    <source>
        <dbReference type="ARBA" id="ARBA00004496"/>
    </source>
</evidence>
<feature type="site" description="Important for substrate specificity" evidence="6">
    <location>
        <position position="12"/>
    </location>
</feature>
<dbReference type="EC" id="3.6.1.9" evidence="6"/>
<dbReference type="PANTHER" id="PTHR43213:SF5">
    <property type="entry name" value="BIFUNCTIONAL DTTP_UTP PYROPHOSPHATASE_METHYLTRANSFERASE PROTEIN-RELATED"/>
    <property type="match status" value="1"/>
</dbReference>
<dbReference type="PANTHER" id="PTHR43213">
    <property type="entry name" value="BIFUNCTIONAL DTTP/UTP PYROPHOSPHATASE/METHYLTRANSFERASE PROTEIN-RELATED"/>
    <property type="match status" value="1"/>
</dbReference>
<dbReference type="GO" id="GO:0036218">
    <property type="term" value="F:dTTP diphosphatase activity"/>
    <property type="evidence" value="ECO:0007669"/>
    <property type="project" value="RHEA"/>
</dbReference>
<dbReference type="EMBL" id="VTER01000002">
    <property type="protein sequence ID" value="TYS51283.1"/>
    <property type="molecule type" value="Genomic_DNA"/>
</dbReference>
<keyword evidence="3 6" id="KW-0963">Cytoplasm</keyword>